<evidence type="ECO:0000313" key="3">
    <source>
        <dbReference type="Proteomes" id="UP001433268"/>
    </source>
</evidence>
<protein>
    <submittedName>
        <fullName evidence="2">ATPAse AAA+ type core protein</fullName>
    </submittedName>
</protein>
<dbReference type="Gene3D" id="3.40.50.300">
    <property type="entry name" value="P-loop containing nucleotide triphosphate hydrolases"/>
    <property type="match status" value="1"/>
</dbReference>
<dbReference type="Proteomes" id="UP001433268">
    <property type="component" value="Unassembled WGS sequence"/>
</dbReference>
<dbReference type="PANTHER" id="PTHR46411">
    <property type="entry name" value="FAMILY ATPASE, PUTATIVE-RELATED"/>
    <property type="match status" value="1"/>
</dbReference>
<evidence type="ECO:0000313" key="2">
    <source>
        <dbReference type="EMBL" id="KAK8062133.1"/>
    </source>
</evidence>
<keyword evidence="3" id="KW-1185">Reference proteome</keyword>
<reference evidence="2 3" key="1">
    <citation type="submission" date="2023-01" db="EMBL/GenBank/DDBJ databases">
        <title>Analysis of 21 Apiospora genomes using comparative genomics revels a genus with tremendous synthesis potential of carbohydrate active enzymes and secondary metabolites.</title>
        <authorList>
            <person name="Sorensen T."/>
        </authorList>
    </citation>
    <scope>NUCLEOTIDE SEQUENCE [LARGE SCALE GENOMIC DNA]</scope>
    <source>
        <strain evidence="2 3">CBS 114990</strain>
    </source>
</reference>
<name>A0ABR1UWD3_9PEZI</name>
<evidence type="ECO:0000256" key="1">
    <source>
        <dbReference type="SAM" id="MobiDB-lite"/>
    </source>
</evidence>
<dbReference type="InterPro" id="IPR027417">
    <property type="entry name" value="P-loop_NTPase"/>
</dbReference>
<dbReference type="GeneID" id="92051604"/>
<gene>
    <name evidence="2" type="ORF">PG997_014230</name>
</gene>
<feature type="region of interest" description="Disordered" evidence="1">
    <location>
        <begin position="212"/>
        <end position="244"/>
    </location>
</feature>
<proteinExistence type="predicted"/>
<sequence>MADARASSIEYCALEPGDETSSAVNPSPTLLYEPLKPQIHTIIDEFQDLLINEGNVSGSGGNDPLLDDFIVAKGTSLLMVLVGHTGLDKTLANEAVAEKAQQPLYALGASDLGRRPLVAEPVLKEALGMGANWDAVLLLDERDMFLQRRCATWREQNAIIASHIMRTNCADAINHAFKSRIYLTLWHPNLSTETKSASWKHWRKIKNIVARPPSDGLVGQGAAQPGAHGEGSEHDDGRGHSVIGPGLIRGGSHLGISSNDVSSSGNQILDGQRIPRDLGSYMGCGRAPFCGVRAGQPDSLLIYTTHDDTTHL</sequence>
<dbReference type="RefSeq" id="XP_066660732.1">
    <property type="nucleotide sequence ID" value="XM_066818544.1"/>
</dbReference>
<dbReference type="SUPFAM" id="SSF52540">
    <property type="entry name" value="P-loop containing nucleoside triphosphate hydrolases"/>
    <property type="match status" value="1"/>
</dbReference>
<organism evidence="2 3">
    <name type="scientific">Apiospora hydei</name>
    <dbReference type="NCBI Taxonomy" id="1337664"/>
    <lineage>
        <taxon>Eukaryota</taxon>
        <taxon>Fungi</taxon>
        <taxon>Dikarya</taxon>
        <taxon>Ascomycota</taxon>
        <taxon>Pezizomycotina</taxon>
        <taxon>Sordariomycetes</taxon>
        <taxon>Xylariomycetidae</taxon>
        <taxon>Amphisphaeriales</taxon>
        <taxon>Apiosporaceae</taxon>
        <taxon>Apiospora</taxon>
    </lineage>
</organism>
<comment type="caution">
    <text evidence="2">The sequence shown here is derived from an EMBL/GenBank/DDBJ whole genome shotgun (WGS) entry which is preliminary data.</text>
</comment>
<feature type="compositionally biased region" description="Basic and acidic residues" evidence="1">
    <location>
        <begin position="230"/>
        <end position="239"/>
    </location>
</feature>
<dbReference type="PANTHER" id="PTHR46411:SF3">
    <property type="entry name" value="AAA+ ATPASE DOMAIN-CONTAINING PROTEIN"/>
    <property type="match status" value="1"/>
</dbReference>
<dbReference type="EMBL" id="JAQQWN010000010">
    <property type="protein sequence ID" value="KAK8062133.1"/>
    <property type="molecule type" value="Genomic_DNA"/>
</dbReference>
<accession>A0ABR1UWD3</accession>